<dbReference type="GO" id="GO:0003720">
    <property type="term" value="F:telomerase activity"/>
    <property type="evidence" value="ECO:0007669"/>
    <property type="project" value="InterPro"/>
</dbReference>
<keyword evidence="22" id="KW-1185">Reference proteome</keyword>
<keyword evidence="5 18" id="KW-0808">Transferase</keyword>
<comment type="catalytic activity">
    <reaction evidence="15 18">
        <text>DNA(n) + a 2'-deoxyribonucleoside 5'-triphosphate = DNA(n+1) + diphosphate</text>
        <dbReference type="Rhea" id="RHEA:22508"/>
        <dbReference type="Rhea" id="RHEA-COMP:17339"/>
        <dbReference type="Rhea" id="RHEA-COMP:17340"/>
        <dbReference type="ChEBI" id="CHEBI:33019"/>
        <dbReference type="ChEBI" id="CHEBI:61560"/>
        <dbReference type="ChEBI" id="CHEBI:173112"/>
        <dbReference type="EC" id="2.7.7.49"/>
    </reaction>
</comment>
<sequence>MSRHDATDGGFKYVFGILRSLYPVVQTLEEFADGLVFSDGRKPALLEERDGVRFKSLVRGLMICAFTPPQQQRVPAQLSTLPEVLAFTLNHIKRKKLRNVLGFGYQCNDVTACSDPFRFHGDVSQTAAYISTSELWKRINQRLGTEVTRHLLQDCAVFATVPPACLLQVCGEPVYDRLIPRAWSGFSLSHVSSQMQKNPGFQRKTCARDVKMSARDAKTSARDAKTIARDAKMISRDAKTVTTDAKMISRDAKTIATDAKAVTTDGKMSARDAKTSARDAKTSARDAKTIARDAKTVTTDVKMIATDAKTIARDANAVTTDVKMIATDAKTIARDAKTVTTDVKMIATDSKTVTTDVKMIATDSKTVTTDVKMIATDAKMIARDAKTVTTDAKTVTTDVKMIATDIKTLAVSRKRARDAEKHDKHPVMKKRKVITDESDKTSVANHGSRSWKAAEQRPPRPSHCSIRVLSMLYNGRGMKSFLLNRKLKDVGGARRLQGADLVRMIFLQSEFNTPGKPKKLPKRFFAMVPLFSRLLRQHRKCPYGLFLHRKCSETQDAQDMESLLKSHVSAYRVYLFVRECLLYVVPEELWGSQENRLHFLSNVKNFLCLGKFERLPLDQLMWKMKVKACHWLGLKKRHCASEHRYREWMCAQFLAWTLSGFVVGLVRALFYVTESMGQKHALRFYRAEVWSKLQDMAFRVHLSKGQWRALSPSQALKFPKTTVTSRIRFIPKVNSMRPITRLTGSRESLQHFQSCVRVLLNVLSVCVRKAPGPMGSTVWGWQDIHRVLGGFSPQQKSSPRPLYFVKVDVSGAYDSLPHHKLVEVLSEVLSPFEEQSFFLRQYARVWNDPNQGLRKHFCTKAETSEPLNMKGFVVDEQTNGSLRDAILVERHSSEVRGGDVFQFFQKMLSSYVIHHDNQIFRQVCGIPQGSSVSALLCNLCYGHMENALLKGIARGGCLMRLVDDFLLITPHLSKATEFLTTLLAGVPDYGCKINPQKVAVNFPVCEQWVCSGVSVFPSCCLFPWCGLQIHTHTLDVYKDFSRYDGLSLRYSLTLGSAHSPAAVMKKLLAVLSLKCTNIFLDLRMNSVEAVYRSLYKLILLQALRFHACVKSLPLGQTVETNPSFFLKMIWTMARVMNKLIRHTNTGLVLGSQDGGGVLQYEAVQMLFCVALEVVFTQHRWAYRSLLTPLRKRRRRLQRLLHGIRLARVRQASTPRIPQDFKSIRA</sequence>
<dbReference type="Pfam" id="PF12009">
    <property type="entry name" value="Telomerase_RBD"/>
    <property type="match status" value="1"/>
</dbReference>
<evidence type="ECO:0000256" key="10">
    <source>
        <dbReference type="ARBA" id="ARBA00022895"/>
    </source>
</evidence>
<evidence type="ECO:0000256" key="17">
    <source>
        <dbReference type="ARBA" id="ARBA00061974"/>
    </source>
</evidence>
<dbReference type="Gene3D" id="1.10.357.90">
    <property type="match status" value="1"/>
</dbReference>
<evidence type="ECO:0000256" key="8">
    <source>
        <dbReference type="ARBA" id="ARBA00022842"/>
    </source>
</evidence>
<comment type="subcellular location">
    <subcellularLocation>
        <location evidence="18">Nucleus</location>
    </subcellularLocation>
    <subcellularLocation>
        <location evidence="18">Chromosome</location>
        <location evidence="18">Telomere</location>
    </subcellularLocation>
</comment>
<feature type="region of interest" description="Disordered" evidence="19">
    <location>
        <begin position="433"/>
        <end position="460"/>
    </location>
</feature>
<dbReference type="EC" id="2.7.7.49" evidence="2 18"/>
<evidence type="ECO:0000256" key="2">
    <source>
        <dbReference type="ARBA" id="ARBA00012493"/>
    </source>
</evidence>
<dbReference type="GO" id="GO:0022616">
    <property type="term" value="P:DNA strand elongation"/>
    <property type="evidence" value="ECO:0007669"/>
    <property type="project" value="UniProtKB-ARBA"/>
</dbReference>
<evidence type="ECO:0000256" key="11">
    <source>
        <dbReference type="ARBA" id="ARBA00022918"/>
    </source>
</evidence>
<evidence type="ECO:0000313" key="22">
    <source>
        <dbReference type="Proteomes" id="UP001364617"/>
    </source>
</evidence>
<keyword evidence="7 18" id="KW-0479">Metal-binding</keyword>
<dbReference type="PRINTS" id="PR01365">
    <property type="entry name" value="TELOMERASERT"/>
</dbReference>
<dbReference type="GO" id="GO:0007004">
    <property type="term" value="P:telomere maintenance via telomerase"/>
    <property type="evidence" value="ECO:0007669"/>
    <property type="project" value="TreeGrafter"/>
</dbReference>
<dbReference type="Gene3D" id="3.30.70.2630">
    <property type="match status" value="1"/>
</dbReference>
<comment type="function">
    <text evidence="16 18">Telomerase is a ribonucleoprotein enzyme essential for the replication of chromosome termini in most eukaryotes. It elongates telomeres. It is a reverse transcriptase that adds simple sequence repeats to chromosome ends by copying a template sequence within the RNA component of the enzyme.</text>
</comment>
<comment type="caution">
    <text evidence="21">The sequence shown here is derived from an EMBL/GenBank/DDBJ whole genome shotgun (WGS) entry which is preliminary data.</text>
</comment>
<dbReference type="GO" id="GO:0070034">
    <property type="term" value="F:telomerase RNA binding"/>
    <property type="evidence" value="ECO:0007669"/>
    <property type="project" value="TreeGrafter"/>
</dbReference>
<dbReference type="GO" id="GO:0042162">
    <property type="term" value="F:telomeric DNA binding"/>
    <property type="evidence" value="ECO:0007669"/>
    <property type="project" value="TreeGrafter"/>
</dbReference>
<keyword evidence="9" id="KW-0694">RNA-binding</keyword>
<dbReference type="SMART" id="SM00975">
    <property type="entry name" value="Telomerase_RBD"/>
    <property type="match status" value="1"/>
</dbReference>
<dbReference type="PROSITE" id="PS50878">
    <property type="entry name" value="RT_POL"/>
    <property type="match status" value="1"/>
</dbReference>
<dbReference type="GO" id="GO:0000333">
    <property type="term" value="C:telomerase catalytic core complex"/>
    <property type="evidence" value="ECO:0007669"/>
    <property type="project" value="UniProtKB-ARBA"/>
</dbReference>
<evidence type="ECO:0000313" key="21">
    <source>
        <dbReference type="EMBL" id="KAK7139605.1"/>
    </source>
</evidence>
<evidence type="ECO:0000256" key="16">
    <source>
        <dbReference type="ARBA" id="ARBA00057229"/>
    </source>
</evidence>
<gene>
    <name evidence="21" type="ORF">R3I93_016674</name>
</gene>
<dbReference type="AlphaFoldDB" id="A0AAN9H183"/>
<name>A0AAN9H183_9TELE</name>
<dbReference type="Pfam" id="PF21399">
    <property type="entry name" value="TERT_C"/>
    <property type="match status" value="1"/>
</dbReference>
<evidence type="ECO:0000256" key="4">
    <source>
        <dbReference type="ARBA" id="ARBA00022454"/>
    </source>
</evidence>
<dbReference type="GO" id="GO:0046872">
    <property type="term" value="F:metal ion binding"/>
    <property type="evidence" value="ECO:0007669"/>
    <property type="project" value="UniProtKB-KW"/>
</dbReference>
<evidence type="ECO:0000256" key="6">
    <source>
        <dbReference type="ARBA" id="ARBA00022695"/>
    </source>
</evidence>
<evidence type="ECO:0000256" key="18">
    <source>
        <dbReference type="RuleBase" id="RU365061"/>
    </source>
</evidence>
<dbReference type="EMBL" id="JAYKXH010000017">
    <property type="protein sequence ID" value="KAK7139605.1"/>
    <property type="molecule type" value="Genomic_DNA"/>
</dbReference>
<dbReference type="SUPFAM" id="SSF56672">
    <property type="entry name" value="DNA/RNA polymerases"/>
    <property type="match status" value="1"/>
</dbReference>
<dbReference type="Gene3D" id="1.10.132.70">
    <property type="match status" value="1"/>
</dbReference>
<protein>
    <recommendedName>
        <fullName evidence="3 18">Telomerase reverse transcriptase</fullName>
        <ecNumber evidence="2 18">2.7.7.49</ecNumber>
    </recommendedName>
    <alternativeName>
        <fullName evidence="14 18">Telomerase catalytic subunit</fullName>
    </alternativeName>
</protein>
<dbReference type="CDD" id="cd01648">
    <property type="entry name" value="TERT"/>
    <property type="match status" value="1"/>
</dbReference>
<accession>A0AAN9H183</accession>
<dbReference type="InterPro" id="IPR021891">
    <property type="entry name" value="Telomerase_RBD"/>
</dbReference>
<evidence type="ECO:0000256" key="1">
    <source>
        <dbReference type="ARBA" id="ARBA00008001"/>
    </source>
</evidence>
<dbReference type="FunFam" id="1.10.132.70:FF:000002">
    <property type="entry name" value="Telomerase reverse transcriptase"/>
    <property type="match status" value="1"/>
</dbReference>
<keyword evidence="11 18" id="KW-0695">RNA-directed DNA polymerase</keyword>
<dbReference type="PANTHER" id="PTHR12066">
    <property type="entry name" value="TELOMERASE REVERSE TRANSCRIPTASE"/>
    <property type="match status" value="1"/>
</dbReference>
<dbReference type="InterPro" id="IPR049139">
    <property type="entry name" value="TERT_C"/>
</dbReference>
<organism evidence="21 22">
    <name type="scientific">Phoxinus phoxinus</name>
    <name type="common">Eurasian minnow</name>
    <dbReference type="NCBI Taxonomy" id="58324"/>
    <lineage>
        <taxon>Eukaryota</taxon>
        <taxon>Metazoa</taxon>
        <taxon>Chordata</taxon>
        <taxon>Craniata</taxon>
        <taxon>Vertebrata</taxon>
        <taxon>Euteleostomi</taxon>
        <taxon>Actinopterygii</taxon>
        <taxon>Neopterygii</taxon>
        <taxon>Teleostei</taxon>
        <taxon>Ostariophysi</taxon>
        <taxon>Cypriniformes</taxon>
        <taxon>Leuciscidae</taxon>
        <taxon>Phoxininae</taxon>
        <taxon>Phoxinus</taxon>
    </lineage>
</organism>
<dbReference type="FunFam" id="1.10.357.90:FF:000001">
    <property type="entry name" value="Telomerase reverse transcriptase"/>
    <property type="match status" value="1"/>
</dbReference>
<evidence type="ECO:0000256" key="12">
    <source>
        <dbReference type="ARBA" id="ARBA00023242"/>
    </source>
</evidence>
<evidence type="ECO:0000259" key="20">
    <source>
        <dbReference type="PROSITE" id="PS50878"/>
    </source>
</evidence>
<keyword evidence="10 18" id="KW-0779">Telomere</keyword>
<evidence type="ECO:0000256" key="15">
    <source>
        <dbReference type="ARBA" id="ARBA00048173"/>
    </source>
</evidence>
<keyword evidence="8 18" id="KW-0460">Magnesium</keyword>
<evidence type="ECO:0000256" key="9">
    <source>
        <dbReference type="ARBA" id="ARBA00022884"/>
    </source>
</evidence>
<keyword evidence="4 18" id="KW-0158">Chromosome</keyword>
<dbReference type="Proteomes" id="UP001364617">
    <property type="component" value="Unassembled WGS sequence"/>
</dbReference>
<reference evidence="21 22" key="1">
    <citation type="submission" date="2024-02" db="EMBL/GenBank/DDBJ databases">
        <title>Chromosome-level genome assembly of the Eurasian Minnow (Phoxinus phoxinus).</title>
        <authorList>
            <person name="Oriowo T.O."/>
            <person name="Martin S."/>
            <person name="Stange M."/>
            <person name="Chrysostomakis Y."/>
            <person name="Brown T."/>
            <person name="Winkler S."/>
            <person name="Kukowka S."/>
            <person name="Myers E.W."/>
            <person name="Bohne A."/>
        </authorList>
    </citation>
    <scope>NUCLEOTIDE SEQUENCE [LARGE SCALE GENOMIC DNA]</scope>
    <source>
        <strain evidence="21">ZFMK-TIS-60720</strain>
        <tissue evidence="21">Whole Organism</tissue>
    </source>
</reference>
<dbReference type="GO" id="GO:0000781">
    <property type="term" value="C:chromosome, telomeric region"/>
    <property type="evidence" value="ECO:0007669"/>
    <property type="project" value="UniProtKB-SubCell"/>
</dbReference>
<dbReference type="InterPro" id="IPR043502">
    <property type="entry name" value="DNA/RNA_pol_sf"/>
</dbReference>
<evidence type="ECO:0000256" key="7">
    <source>
        <dbReference type="ARBA" id="ARBA00022723"/>
    </source>
</evidence>
<proteinExistence type="inferred from homology"/>
<keyword evidence="13" id="KW-0687">Ribonucleoprotein</keyword>
<dbReference type="Pfam" id="PF00078">
    <property type="entry name" value="RVT_1"/>
    <property type="match status" value="1"/>
</dbReference>
<comment type="subunit">
    <text evidence="17">Catalytic subunit of the telomerase holoenzyme complex composed minimally of TERT and the telomerase RNA template component (TERC).</text>
</comment>
<dbReference type="InterPro" id="IPR003545">
    <property type="entry name" value="Telomerase_RT"/>
</dbReference>
<comment type="similarity">
    <text evidence="1 18">Belongs to the reverse transcriptase family. Telomerase subfamily.</text>
</comment>
<keyword evidence="6 18" id="KW-0548">Nucleotidyltransferase</keyword>
<dbReference type="PANTHER" id="PTHR12066:SF0">
    <property type="entry name" value="TELOMERASE REVERSE TRANSCRIPTASE"/>
    <property type="match status" value="1"/>
</dbReference>
<evidence type="ECO:0000256" key="19">
    <source>
        <dbReference type="SAM" id="MobiDB-lite"/>
    </source>
</evidence>
<evidence type="ECO:0000256" key="13">
    <source>
        <dbReference type="ARBA" id="ARBA00023274"/>
    </source>
</evidence>
<evidence type="ECO:0000256" key="3">
    <source>
        <dbReference type="ARBA" id="ARBA00016182"/>
    </source>
</evidence>
<evidence type="ECO:0000256" key="14">
    <source>
        <dbReference type="ARBA" id="ARBA00032044"/>
    </source>
</evidence>
<evidence type="ECO:0000256" key="5">
    <source>
        <dbReference type="ARBA" id="ARBA00022679"/>
    </source>
</evidence>
<feature type="domain" description="Reverse transcriptase" evidence="20">
    <location>
        <begin position="711"/>
        <end position="1029"/>
    </location>
</feature>
<keyword evidence="12 18" id="KW-0539">Nucleus</keyword>
<dbReference type="InterPro" id="IPR000477">
    <property type="entry name" value="RT_dom"/>
</dbReference>